<evidence type="ECO:0000313" key="3">
    <source>
        <dbReference type="EMBL" id="KAF2493381.1"/>
    </source>
</evidence>
<protein>
    <recommendedName>
        <fullName evidence="2">DUF6604 domain-containing protein</fullName>
    </recommendedName>
</protein>
<name>A0A6A6QLY5_9PEZI</name>
<accession>A0A6A6QLY5</accession>
<keyword evidence="4" id="KW-1185">Reference proteome</keyword>
<evidence type="ECO:0000256" key="1">
    <source>
        <dbReference type="SAM" id="MobiDB-lite"/>
    </source>
</evidence>
<dbReference type="PANTHER" id="PTHR38795:SF1">
    <property type="entry name" value="DUF6604 DOMAIN-CONTAINING PROTEIN"/>
    <property type="match status" value="1"/>
</dbReference>
<dbReference type="InterPro" id="IPR046539">
    <property type="entry name" value="DUF6604"/>
</dbReference>
<dbReference type="OrthoDB" id="5238236at2759"/>
<dbReference type="Proteomes" id="UP000799750">
    <property type="component" value="Unassembled WGS sequence"/>
</dbReference>
<dbReference type="Pfam" id="PF20253">
    <property type="entry name" value="DUF6604"/>
    <property type="match status" value="1"/>
</dbReference>
<sequence length="810" mass="91551">MIPDHLKSTYRQDLADTRTFVTWVVTNGRKYGHKLKNEPVRGKGKARKQAPGTAGYRPTQKVITADILGCAKVLAGRKPPIFVPATIAASARRAIWLREKCHRWFKNCTNTDQDWQASNLKHNYFIRILRNVLNLLEPSFSNKSPQVRKDSPRSSPALTHTTWTSEASLEIPDADTEPDPAWENIDNIGIENTKDAVYELDDPFQEQKLMAAWCFLYDMNDLKSFASNVWVSYCDGGIDMGSAGVITDITMRTMDLRIEEFGKMYPELMSMDELLSLFRGSSTTSSVSQSTDEDQERPVPDELSPFVCYKSFLALKAIYSLPHGQVAELSLMSDENRQLHIEKDEQLRKVFPMVDEGVWVCSSWLIDVIGELEFLILEAAPSHPKFLVFDSFSEEAMNKLRERNGTPPSVGLVFKSQLFLDIRTVYFNCKEKFLRPDLAGALGRIAKVLQQEEAHERCSSIAEALDFWFVGKGLDTVRTAVSPLKRDRELPSLFTMHLGLCGLIIHTLDTEIHQAGIGFANSIPSVMSCAHLYNAARQADGCLQEDWVDMETLIRFQGESSLFIGTRPETIATCRSRALICSGFPATVNAKDIRKIKRRPNQKPRPLACVPLSTAFWDPERHADFFKATGENSASNRVFKRIRVEYKTAHGGREPRCRPTFNNTSPIRYLEAVRAIVKDEAEHLTFDYFAMAKYCHIVLEQIWNETRTWTMPVWMDTVPMHETGASADLAWVLLAKEWEAVSVFHGTGDTKKTATWILPTVSCIIIGFLSNDGMVCTVESRRYWVGRIGSRGRPSIVILGEGDSRPKHQP</sequence>
<evidence type="ECO:0000259" key="2">
    <source>
        <dbReference type="Pfam" id="PF20253"/>
    </source>
</evidence>
<reference evidence="3" key="1">
    <citation type="journal article" date="2020" name="Stud. Mycol.">
        <title>101 Dothideomycetes genomes: a test case for predicting lifestyles and emergence of pathogens.</title>
        <authorList>
            <person name="Haridas S."/>
            <person name="Albert R."/>
            <person name="Binder M."/>
            <person name="Bloem J."/>
            <person name="Labutti K."/>
            <person name="Salamov A."/>
            <person name="Andreopoulos B."/>
            <person name="Baker S."/>
            <person name="Barry K."/>
            <person name="Bills G."/>
            <person name="Bluhm B."/>
            <person name="Cannon C."/>
            <person name="Castanera R."/>
            <person name="Culley D."/>
            <person name="Daum C."/>
            <person name="Ezra D."/>
            <person name="Gonzalez J."/>
            <person name="Henrissat B."/>
            <person name="Kuo A."/>
            <person name="Liang C."/>
            <person name="Lipzen A."/>
            <person name="Lutzoni F."/>
            <person name="Magnuson J."/>
            <person name="Mondo S."/>
            <person name="Nolan M."/>
            <person name="Ohm R."/>
            <person name="Pangilinan J."/>
            <person name="Park H.-J."/>
            <person name="Ramirez L."/>
            <person name="Alfaro M."/>
            <person name="Sun H."/>
            <person name="Tritt A."/>
            <person name="Yoshinaga Y."/>
            <person name="Zwiers L.-H."/>
            <person name="Turgeon B."/>
            <person name="Goodwin S."/>
            <person name="Spatafora J."/>
            <person name="Crous P."/>
            <person name="Grigoriev I."/>
        </authorList>
    </citation>
    <scope>NUCLEOTIDE SEQUENCE</scope>
    <source>
        <strain evidence="3">CBS 269.34</strain>
    </source>
</reference>
<feature type="region of interest" description="Disordered" evidence="1">
    <location>
        <begin position="34"/>
        <end position="56"/>
    </location>
</feature>
<feature type="domain" description="DUF6604" evidence="2">
    <location>
        <begin position="15"/>
        <end position="259"/>
    </location>
</feature>
<evidence type="ECO:0000313" key="4">
    <source>
        <dbReference type="Proteomes" id="UP000799750"/>
    </source>
</evidence>
<proteinExistence type="predicted"/>
<dbReference type="AlphaFoldDB" id="A0A6A6QLY5"/>
<dbReference type="PANTHER" id="PTHR38795">
    <property type="entry name" value="DUF6604 DOMAIN-CONTAINING PROTEIN"/>
    <property type="match status" value="1"/>
</dbReference>
<organism evidence="3 4">
    <name type="scientific">Lophium mytilinum</name>
    <dbReference type="NCBI Taxonomy" id="390894"/>
    <lineage>
        <taxon>Eukaryota</taxon>
        <taxon>Fungi</taxon>
        <taxon>Dikarya</taxon>
        <taxon>Ascomycota</taxon>
        <taxon>Pezizomycotina</taxon>
        <taxon>Dothideomycetes</taxon>
        <taxon>Pleosporomycetidae</taxon>
        <taxon>Mytilinidiales</taxon>
        <taxon>Mytilinidiaceae</taxon>
        <taxon>Lophium</taxon>
    </lineage>
</organism>
<gene>
    <name evidence="3" type="ORF">BU16DRAFT_619715</name>
</gene>
<dbReference type="EMBL" id="MU004192">
    <property type="protein sequence ID" value="KAF2493381.1"/>
    <property type="molecule type" value="Genomic_DNA"/>
</dbReference>